<evidence type="ECO:0000259" key="1">
    <source>
        <dbReference type="Pfam" id="PF01370"/>
    </source>
</evidence>
<evidence type="ECO:0000313" key="3">
    <source>
        <dbReference type="EMBL" id="KAK9885770.1"/>
    </source>
</evidence>
<evidence type="ECO:0000259" key="2">
    <source>
        <dbReference type="Pfam" id="PF08338"/>
    </source>
</evidence>
<proteinExistence type="predicted"/>
<dbReference type="PANTHER" id="PTHR11092">
    <property type="entry name" value="SUGAR NUCLEOTIDE EPIMERASE RELATED"/>
    <property type="match status" value="1"/>
</dbReference>
<sequence length="302" mass="33791">MSELRTVLIAGGTGFIGSHLCNFLRKNGYGIQIISRMPGPLNMSWNDLKAKGLPEKVHAVINVAGQNVLDMKQRWTAGFKQNVYNSRINTNKALASAIIKATKKPKVFATISGVGIYEPNHFIEYDETSEVKGYDFLSKMCLDWEKAAQIQGSDCRCVNIRSGVVLERDGGMIQQLYLPFFFGLGGPVLPGTQYLPWIHMEDLCRMFLFCIENDNINGNLNGVAPQIISNAEFSKAFANAMNRPSLIPVPEFMLNIILGRDRATMLTKGQKVLPRRVIDMGFTYKYPSIDEACREILQKSLK</sequence>
<dbReference type="PANTHER" id="PTHR11092:SF0">
    <property type="entry name" value="EPIMERASE FAMILY PROTEIN SDR39U1"/>
    <property type="match status" value="1"/>
</dbReference>
<feature type="domain" description="NAD-dependent epimerase/dehydratase" evidence="1">
    <location>
        <begin position="7"/>
        <end position="214"/>
    </location>
</feature>
<dbReference type="Proteomes" id="UP001431783">
    <property type="component" value="Unassembled WGS sequence"/>
</dbReference>
<evidence type="ECO:0008006" key="5">
    <source>
        <dbReference type="Google" id="ProtNLM"/>
    </source>
</evidence>
<dbReference type="CDD" id="cd05242">
    <property type="entry name" value="SDR_a8"/>
    <property type="match status" value="1"/>
</dbReference>
<dbReference type="InterPro" id="IPR013549">
    <property type="entry name" value="DUF1731"/>
</dbReference>
<dbReference type="Gene3D" id="3.40.50.720">
    <property type="entry name" value="NAD(P)-binding Rossmann-like Domain"/>
    <property type="match status" value="1"/>
</dbReference>
<dbReference type="InterPro" id="IPR010099">
    <property type="entry name" value="SDR39U1"/>
</dbReference>
<name>A0AAW1V0Q6_9CUCU</name>
<dbReference type="AlphaFoldDB" id="A0AAW1V0Q6"/>
<reference evidence="3 4" key="1">
    <citation type="submission" date="2023-03" db="EMBL/GenBank/DDBJ databases">
        <title>Genome insight into feeding habits of ladybird beetles.</title>
        <authorList>
            <person name="Li H.-S."/>
            <person name="Huang Y.-H."/>
            <person name="Pang H."/>
        </authorList>
    </citation>
    <scope>NUCLEOTIDE SEQUENCE [LARGE SCALE GENOMIC DNA]</scope>
    <source>
        <strain evidence="3">SYSU_2023b</strain>
        <tissue evidence="3">Whole body</tissue>
    </source>
</reference>
<evidence type="ECO:0000313" key="4">
    <source>
        <dbReference type="Proteomes" id="UP001431783"/>
    </source>
</evidence>
<dbReference type="SUPFAM" id="SSF51735">
    <property type="entry name" value="NAD(P)-binding Rossmann-fold domains"/>
    <property type="match status" value="1"/>
</dbReference>
<dbReference type="InterPro" id="IPR036291">
    <property type="entry name" value="NAD(P)-bd_dom_sf"/>
</dbReference>
<organism evidence="3 4">
    <name type="scientific">Henosepilachna vigintioctopunctata</name>
    <dbReference type="NCBI Taxonomy" id="420089"/>
    <lineage>
        <taxon>Eukaryota</taxon>
        <taxon>Metazoa</taxon>
        <taxon>Ecdysozoa</taxon>
        <taxon>Arthropoda</taxon>
        <taxon>Hexapoda</taxon>
        <taxon>Insecta</taxon>
        <taxon>Pterygota</taxon>
        <taxon>Neoptera</taxon>
        <taxon>Endopterygota</taxon>
        <taxon>Coleoptera</taxon>
        <taxon>Polyphaga</taxon>
        <taxon>Cucujiformia</taxon>
        <taxon>Coccinelloidea</taxon>
        <taxon>Coccinellidae</taxon>
        <taxon>Epilachninae</taxon>
        <taxon>Epilachnini</taxon>
        <taxon>Henosepilachna</taxon>
    </lineage>
</organism>
<dbReference type="InterPro" id="IPR001509">
    <property type="entry name" value="Epimerase_deHydtase"/>
</dbReference>
<keyword evidence="4" id="KW-1185">Reference proteome</keyword>
<comment type="caution">
    <text evidence="3">The sequence shown here is derived from an EMBL/GenBank/DDBJ whole genome shotgun (WGS) entry which is preliminary data.</text>
</comment>
<feature type="domain" description="DUF1731" evidence="2">
    <location>
        <begin position="249"/>
        <end position="296"/>
    </location>
</feature>
<dbReference type="Pfam" id="PF08338">
    <property type="entry name" value="DUF1731"/>
    <property type="match status" value="1"/>
</dbReference>
<dbReference type="Pfam" id="PF01370">
    <property type="entry name" value="Epimerase"/>
    <property type="match status" value="1"/>
</dbReference>
<dbReference type="EMBL" id="JARQZJ010000097">
    <property type="protein sequence ID" value="KAK9885770.1"/>
    <property type="molecule type" value="Genomic_DNA"/>
</dbReference>
<dbReference type="NCBIfam" id="TIGR01777">
    <property type="entry name" value="yfcH"/>
    <property type="match status" value="1"/>
</dbReference>
<gene>
    <name evidence="3" type="ORF">WA026_013640</name>
</gene>
<protein>
    <recommendedName>
        <fullName evidence="5">Epimerase family protein SDR39U1</fullName>
    </recommendedName>
</protein>
<accession>A0AAW1V0Q6</accession>